<dbReference type="PANTHER" id="PTHR38013">
    <property type="entry name" value="GLYCOPROTEIN/POLYSACCHARIDE METABOLISM"/>
    <property type="match status" value="1"/>
</dbReference>
<dbReference type="RefSeq" id="WP_284205361.1">
    <property type="nucleotide sequence ID" value="NZ_BSPQ01000019.1"/>
</dbReference>
<reference evidence="3" key="1">
    <citation type="journal article" date="2019" name="Int. J. Syst. Evol. Microbiol.">
        <title>The Global Catalogue of Microorganisms (GCM) 10K type strain sequencing project: providing services to taxonomists for standard genome sequencing and annotation.</title>
        <authorList>
            <consortium name="The Broad Institute Genomics Platform"/>
            <consortium name="The Broad Institute Genome Sequencing Center for Infectious Disease"/>
            <person name="Wu L."/>
            <person name="Ma J."/>
        </authorList>
    </citation>
    <scope>NUCLEOTIDE SEQUENCE [LARGE SCALE GENOMIC DNA]</scope>
    <source>
        <strain evidence="3">NBRC 103166</strain>
    </source>
</reference>
<dbReference type="Proteomes" id="UP001157353">
    <property type="component" value="Unassembled WGS sequence"/>
</dbReference>
<name>A0ABQ6E4X5_9GAMM</name>
<protein>
    <submittedName>
        <fullName evidence="2">Lipoprotein</fullName>
    </submittedName>
</protein>
<dbReference type="PROSITE" id="PS51257">
    <property type="entry name" value="PROKAR_LIPOPROTEIN"/>
    <property type="match status" value="1"/>
</dbReference>
<dbReference type="EMBL" id="BSPQ01000019">
    <property type="protein sequence ID" value="GLS92263.1"/>
    <property type="molecule type" value="Genomic_DNA"/>
</dbReference>
<dbReference type="Pfam" id="PF09619">
    <property type="entry name" value="YscW"/>
    <property type="match status" value="1"/>
</dbReference>
<dbReference type="InterPro" id="IPR053196">
    <property type="entry name" value="Lipoprotein_YbaY-like"/>
</dbReference>
<feature type="chain" id="PRO_5046339165" evidence="1">
    <location>
        <begin position="20"/>
        <end position="142"/>
    </location>
</feature>
<gene>
    <name evidence="2" type="ORF">GCM10007916_33330</name>
</gene>
<evidence type="ECO:0000313" key="2">
    <source>
        <dbReference type="EMBL" id="GLS92263.1"/>
    </source>
</evidence>
<sequence length="142" mass="15901">MRKKIIPLLMIFVAVLVSGCDKSSDNATSDDALSLLETEVYYTQKMLLPDGAELEVRLEDVSKMDVASELISSTTREIKNTPPYALQVTFPTKRIKANRRYNLRASIRLEDKLIFTSTSHINPFEVGIASPIKIKVDQVGVE</sequence>
<keyword evidence="1" id="KW-0732">Signal</keyword>
<keyword evidence="2" id="KW-0449">Lipoprotein</keyword>
<dbReference type="InterPro" id="IPR039366">
    <property type="entry name" value="Pilotin"/>
</dbReference>
<evidence type="ECO:0000313" key="3">
    <source>
        <dbReference type="Proteomes" id="UP001157353"/>
    </source>
</evidence>
<accession>A0ABQ6E4X5</accession>
<evidence type="ECO:0000256" key="1">
    <source>
        <dbReference type="SAM" id="SignalP"/>
    </source>
</evidence>
<dbReference type="PANTHER" id="PTHR38013:SF1">
    <property type="entry name" value="GLYCOPROTEIN_POLYSACCHARIDE METABOLISM"/>
    <property type="match status" value="1"/>
</dbReference>
<feature type="signal peptide" evidence="1">
    <location>
        <begin position="1"/>
        <end position="19"/>
    </location>
</feature>
<organism evidence="2 3">
    <name type="scientific">Psychromonas marina</name>
    <dbReference type="NCBI Taxonomy" id="88364"/>
    <lineage>
        <taxon>Bacteria</taxon>
        <taxon>Pseudomonadati</taxon>
        <taxon>Pseudomonadota</taxon>
        <taxon>Gammaproteobacteria</taxon>
        <taxon>Alteromonadales</taxon>
        <taxon>Psychromonadaceae</taxon>
        <taxon>Psychromonas</taxon>
    </lineage>
</organism>
<keyword evidence="3" id="KW-1185">Reference proteome</keyword>
<proteinExistence type="predicted"/>
<comment type="caution">
    <text evidence="2">The sequence shown here is derived from an EMBL/GenBank/DDBJ whole genome shotgun (WGS) entry which is preliminary data.</text>
</comment>